<proteinExistence type="predicted"/>
<protein>
    <recommendedName>
        <fullName evidence="3">Cellulose biosynthesis protein BcsS</fullName>
    </recommendedName>
</protein>
<organism evidence="1 2">
    <name type="scientific">Sphingomonas olei</name>
    <dbReference type="NCBI Taxonomy" id="1886787"/>
    <lineage>
        <taxon>Bacteria</taxon>
        <taxon>Pseudomonadati</taxon>
        <taxon>Pseudomonadota</taxon>
        <taxon>Alphaproteobacteria</taxon>
        <taxon>Sphingomonadales</taxon>
        <taxon>Sphingomonadaceae</taxon>
        <taxon>Sphingomonas</taxon>
    </lineage>
</organism>
<dbReference type="EMBL" id="SSTI01000004">
    <property type="protein sequence ID" value="THG40710.1"/>
    <property type="molecule type" value="Genomic_DNA"/>
</dbReference>
<comment type="caution">
    <text evidence="1">The sequence shown here is derived from an EMBL/GenBank/DDBJ whole genome shotgun (WGS) entry which is preliminary data.</text>
</comment>
<name>A0ABY2QJI2_9SPHN</name>
<gene>
    <name evidence="1" type="ORF">E5988_07050</name>
</gene>
<accession>A0ABY2QJI2</accession>
<evidence type="ECO:0000313" key="1">
    <source>
        <dbReference type="EMBL" id="THG40710.1"/>
    </source>
</evidence>
<evidence type="ECO:0000313" key="2">
    <source>
        <dbReference type="Proteomes" id="UP000308038"/>
    </source>
</evidence>
<reference evidence="1 2" key="1">
    <citation type="submission" date="2019-04" db="EMBL/GenBank/DDBJ databases">
        <title>Microbes associate with the intestines of laboratory mice.</title>
        <authorList>
            <person name="Navarre W."/>
            <person name="Wong E."/>
            <person name="Huang K.C."/>
            <person name="Tropini C."/>
            <person name="Ng K."/>
            <person name="Yu B."/>
        </authorList>
    </citation>
    <scope>NUCLEOTIDE SEQUENCE [LARGE SCALE GENOMIC DNA]</scope>
    <source>
        <strain evidence="1 2">NM83_B4-11</strain>
    </source>
</reference>
<sequence>MPLAFLAGAAHASTYPSIPEPMIFDMVRPLGAERGELEVNVLAQTGSPFGANETEWAPEIEYAFARGHAIEFELPFDGRRLAAYKLGLQSSLGASADGRSAHGVQYLGIYHRHSGRYTNTLLYLAGHRFNARWSTMNMIGLDDISLGRRTGRNGLLLNHALFYDARPGTILGAELNVAGGAERSVKLSPQIHRRVSHAANVQLSLGVEKLRAHRARPTAGLRVVREF</sequence>
<dbReference type="Proteomes" id="UP000308038">
    <property type="component" value="Unassembled WGS sequence"/>
</dbReference>
<evidence type="ECO:0008006" key="3">
    <source>
        <dbReference type="Google" id="ProtNLM"/>
    </source>
</evidence>
<keyword evidence="2" id="KW-1185">Reference proteome</keyword>